<keyword evidence="2" id="KW-1185">Reference proteome</keyword>
<proteinExistence type="predicted"/>
<evidence type="ECO:0000313" key="1">
    <source>
        <dbReference type="EMBL" id="ATZ48090.1"/>
    </source>
</evidence>
<dbReference type="EMBL" id="CP009807">
    <property type="protein sequence ID" value="ATZ48090.1"/>
    <property type="molecule type" value="Genomic_DNA"/>
</dbReference>
<organism evidence="1 2">
    <name type="scientific">Botryotinia fuckeliana (strain B05.10)</name>
    <name type="common">Noble rot fungus</name>
    <name type="synonym">Botrytis cinerea</name>
    <dbReference type="NCBI Taxonomy" id="332648"/>
    <lineage>
        <taxon>Eukaryota</taxon>
        <taxon>Fungi</taxon>
        <taxon>Dikarya</taxon>
        <taxon>Ascomycota</taxon>
        <taxon>Pezizomycotina</taxon>
        <taxon>Leotiomycetes</taxon>
        <taxon>Helotiales</taxon>
        <taxon>Sclerotiniaceae</taxon>
        <taxon>Botrytis</taxon>
    </lineage>
</organism>
<name>A0A384JC63_BOTFB</name>
<dbReference type="GeneID" id="5441315"/>
<sequence length="808" mass="88881">MSETFTPRYLSLGGYNHVCAISEKAINSAMVSIFEKRPSSAGQLVWENEQASDGQLKSTLLAPQIELDVETVNSLNFKLALRFDKGQIYFGQNTYQRVDGWVVIFNLVWPKEATHDGTRRQFGELENTPETVDSTQSSIIGLSPGEYSVHRLLAIIAYLDWGSPVWEESYLTEQDGTKLYLDKWAADSSNNALYSQVQQFIRELGLSNKHASLLMQNMQVDIPRPKLSEEQVALAPKMLRLQQYPYINAATQGLEDDGSPMTGQNGNPHNCLCFCEIDFDQGSSLPEDPLPFNGNFAWPGDGSKDESLGTFVIDSSVLNTGCTTLHQVVQMICQKVLVCPLVPHMIDKRPDENTIYLSQRFLGIDDMDDGESSTIPALRIENGDFDLVKSSDVQYRWSKSFSAPGEHISSSGGAWSAEYHLTAETSICLDSGTSDSLIFTLSGHVNYSGSISWPREDVYNVAQWFPDISHDVNWTAAINMGELDSDDPTAKVGRCNLENSDDLEILVPSDLDSVVPSDPETSWDYFLRGYRTMVGSMLVDVPGMLSPPNVKVAYPGKDELEFGIGALNPVGDIIVPIDYLYPNPSRVTWISTPEDHPQNTNTATNVVYTSDTSVTKDIPHITWTGTLAYDADTKKANLTLQGSNKSGAKLAFKTVKATFLRVQAVSDHCLWNADCGSWSQDTTSDSHWSITRDSIPQNLKARVEIVNNEMQFTISPQGTAGYADPDRFFISAGGSLTLNLNGKANTDGSDDTFIVQLTENWAGLTVARPINGRADAFMAIEVKADGASTTPSIITQSEADAERGVKQT</sequence>
<dbReference type="AlphaFoldDB" id="A0A384JC63"/>
<dbReference type="OrthoDB" id="5429442at2759"/>
<dbReference type="VEuPathDB" id="FungiDB:Bcin03g03400"/>
<reference evidence="1 2" key="2">
    <citation type="journal article" date="2012" name="Eukaryot. Cell">
        <title>Genome update of Botrytis cinerea strains B05.10 and T4.</title>
        <authorList>
            <person name="Staats M."/>
            <person name="van Kan J.A."/>
        </authorList>
    </citation>
    <scope>NUCLEOTIDE SEQUENCE [LARGE SCALE GENOMIC DNA]</scope>
    <source>
        <strain evidence="1 2">B05.10</strain>
    </source>
</reference>
<dbReference type="KEGG" id="bfu:BCIN_03g03400"/>
<accession>A0A384JC63</accession>
<protein>
    <submittedName>
        <fullName evidence="1">Uncharacterized protein</fullName>
    </submittedName>
</protein>
<evidence type="ECO:0000313" key="2">
    <source>
        <dbReference type="Proteomes" id="UP000001798"/>
    </source>
</evidence>
<dbReference type="Proteomes" id="UP000001798">
    <property type="component" value="Chromosome 3"/>
</dbReference>
<dbReference type="RefSeq" id="XP_024547668.1">
    <property type="nucleotide sequence ID" value="XM_024691895.1"/>
</dbReference>
<reference evidence="1 2" key="1">
    <citation type="journal article" date="2011" name="PLoS Genet.">
        <title>Genomic analysis of the necrotrophic fungal pathogens Sclerotinia sclerotiorum and Botrytis cinerea.</title>
        <authorList>
            <person name="Amselem J."/>
            <person name="Cuomo C.A."/>
            <person name="van Kan J.A."/>
            <person name="Viaud M."/>
            <person name="Benito E.P."/>
            <person name="Couloux A."/>
            <person name="Coutinho P.M."/>
            <person name="de Vries R.P."/>
            <person name="Dyer P.S."/>
            <person name="Fillinger S."/>
            <person name="Fournier E."/>
            <person name="Gout L."/>
            <person name="Hahn M."/>
            <person name="Kohn L."/>
            <person name="Lapalu N."/>
            <person name="Plummer K.M."/>
            <person name="Pradier J.M."/>
            <person name="Quevillon E."/>
            <person name="Sharon A."/>
            <person name="Simon A."/>
            <person name="ten Have A."/>
            <person name="Tudzynski B."/>
            <person name="Tudzynski P."/>
            <person name="Wincker P."/>
            <person name="Andrew M."/>
            <person name="Anthouard V."/>
            <person name="Beever R.E."/>
            <person name="Beffa R."/>
            <person name="Benoit I."/>
            <person name="Bouzid O."/>
            <person name="Brault B."/>
            <person name="Chen Z."/>
            <person name="Choquer M."/>
            <person name="Collemare J."/>
            <person name="Cotton P."/>
            <person name="Danchin E.G."/>
            <person name="Da Silva C."/>
            <person name="Gautier A."/>
            <person name="Giraud C."/>
            <person name="Giraud T."/>
            <person name="Gonzalez C."/>
            <person name="Grossetete S."/>
            <person name="Guldener U."/>
            <person name="Henrissat B."/>
            <person name="Howlett B.J."/>
            <person name="Kodira C."/>
            <person name="Kretschmer M."/>
            <person name="Lappartient A."/>
            <person name="Leroch M."/>
            <person name="Levis C."/>
            <person name="Mauceli E."/>
            <person name="Neuveglise C."/>
            <person name="Oeser B."/>
            <person name="Pearson M."/>
            <person name="Poulain J."/>
            <person name="Poussereau N."/>
            <person name="Quesneville H."/>
            <person name="Rascle C."/>
            <person name="Schumacher J."/>
            <person name="Segurens B."/>
            <person name="Sexton A."/>
            <person name="Silva E."/>
            <person name="Sirven C."/>
            <person name="Soanes D.M."/>
            <person name="Talbot N.J."/>
            <person name="Templeton M."/>
            <person name="Yandava C."/>
            <person name="Yarden O."/>
            <person name="Zeng Q."/>
            <person name="Rollins J.A."/>
            <person name="Lebrun M.H."/>
            <person name="Dickman M."/>
        </authorList>
    </citation>
    <scope>NUCLEOTIDE SEQUENCE [LARGE SCALE GENOMIC DNA]</scope>
    <source>
        <strain evidence="1 2">B05.10</strain>
    </source>
</reference>
<gene>
    <name evidence="1" type="ORF">BCIN_03g03400</name>
</gene>
<reference evidence="1 2" key="3">
    <citation type="journal article" date="2017" name="Mol. Plant Pathol.">
        <title>A gapless genome sequence of the fungus Botrytis cinerea.</title>
        <authorList>
            <person name="Van Kan J.A."/>
            <person name="Stassen J.H."/>
            <person name="Mosbach A."/>
            <person name="Van Der Lee T.A."/>
            <person name="Faino L."/>
            <person name="Farmer A.D."/>
            <person name="Papasotiriou D.G."/>
            <person name="Zhou S."/>
            <person name="Seidl M.F."/>
            <person name="Cottam E."/>
            <person name="Edel D."/>
            <person name="Hahn M."/>
            <person name="Schwartz D.C."/>
            <person name="Dietrich R.A."/>
            <person name="Widdison S."/>
            <person name="Scalliet G."/>
        </authorList>
    </citation>
    <scope>NUCLEOTIDE SEQUENCE [LARGE SCALE GENOMIC DNA]</scope>
    <source>
        <strain evidence="1 2">B05.10</strain>
    </source>
</reference>